<accession>A0AAN7UAF4</accession>
<dbReference type="Proteomes" id="UP001344447">
    <property type="component" value="Unassembled WGS sequence"/>
</dbReference>
<sequence length="149" mass="16221">MNTILLNIQSATIEIKAKPTTGTATGISHFFLFNPSSLHGCLKSGLYFTENSGSIKHSLQRGRFNPSQLDCIVAPINKTIKCNLGSGTGNKNIKIINTKHTNVLFLGNGLFNYQNQIITCPNNCSGKNDGKCNTNTGECQYYNIFTGIN</sequence>
<reference evidence="1 2" key="1">
    <citation type="submission" date="2023-11" db="EMBL/GenBank/DDBJ databases">
        <title>Dfirmibasis_genome.</title>
        <authorList>
            <person name="Edelbroek B."/>
            <person name="Kjellin J."/>
            <person name="Jerlstrom-Hultqvist J."/>
            <person name="Soderbom F."/>
        </authorList>
    </citation>
    <scope>NUCLEOTIDE SEQUENCE [LARGE SCALE GENOMIC DNA]</scope>
    <source>
        <strain evidence="1 2">TNS-C-14</strain>
    </source>
</reference>
<dbReference type="AlphaFoldDB" id="A0AAN7UAF4"/>
<gene>
    <name evidence="1" type="ORF">RB653_002841</name>
</gene>
<proteinExistence type="predicted"/>
<keyword evidence="2" id="KW-1185">Reference proteome</keyword>
<protein>
    <submittedName>
        <fullName evidence="1">Uncharacterized protein</fullName>
    </submittedName>
</protein>
<dbReference type="PANTHER" id="PTHR24032:SF13">
    <property type="entry name" value="EGF-LIKE DOMAIN-CONTAINING PROTEIN"/>
    <property type="match status" value="1"/>
</dbReference>
<dbReference type="PANTHER" id="PTHR24032">
    <property type="entry name" value="EGF-LIKE DOMAIN-CONTAINING PROTEIN-RELATED-RELATED"/>
    <property type="match status" value="1"/>
</dbReference>
<name>A0AAN7UAF4_9MYCE</name>
<comment type="caution">
    <text evidence="1">The sequence shown here is derived from an EMBL/GenBank/DDBJ whole genome shotgun (WGS) entry which is preliminary data.</text>
</comment>
<evidence type="ECO:0000313" key="1">
    <source>
        <dbReference type="EMBL" id="KAK5577893.1"/>
    </source>
</evidence>
<evidence type="ECO:0000313" key="2">
    <source>
        <dbReference type="Proteomes" id="UP001344447"/>
    </source>
</evidence>
<dbReference type="InterPro" id="IPR053331">
    <property type="entry name" value="EGF-like_comC"/>
</dbReference>
<organism evidence="1 2">
    <name type="scientific">Dictyostelium firmibasis</name>
    <dbReference type="NCBI Taxonomy" id="79012"/>
    <lineage>
        <taxon>Eukaryota</taxon>
        <taxon>Amoebozoa</taxon>
        <taxon>Evosea</taxon>
        <taxon>Eumycetozoa</taxon>
        <taxon>Dictyostelia</taxon>
        <taxon>Dictyosteliales</taxon>
        <taxon>Dictyosteliaceae</taxon>
        <taxon>Dictyostelium</taxon>
    </lineage>
</organism>
<dbReference type="EMBL" id="JAVFKY010000004">
    <property type="protein sequence ID" value="KAK5577893.1"/>
    <property type="molecule type" value="Genomic_DNA"/>
</dbReference>